<evidence type="ECO:0000256" key="1">
    <source>
        <dbReference type="ARBA" id="ARBA00022741"/>
    </source>
</evidence>
<dbReference type="VEuPathDB" id="FungiDB:M747DRAFT_297015"/>
<dbReference type="VEuPathDB" id="FungiDB:An01g13720"/>
<feature type="compositionally biased region" description="Polar residues" evidence="3">
    <location>
        <begin position="1"/>
        <end position="15"/>
    </location>
</feature>
<dbReference type="EMBL" id="NKJJ02000004">
    <property type="protein sequence ID" value="TPR11021.1"/>
    <property type="molecule type" value="Genomic_DNA"/>
</dbReference>
<name>A0A505IGC0_ASPNG</name>
<accession>A0A505IGC0</accession>
<comment type="caution">
    <text evidence="5">The sequence shown here is derived from an EMBL/GenBank/DDBJ whole genome shotgun (WGS) entry which is preliminary data.</text>
</comment>
<dbReference type="VEuPathDB" id="FungiDB:An01g13710"/>
<reference evidence="6" key="1">
    <citation type="submission" date="2018-10" db="EMBL/GenBank/DDBJ databases">
        <title>FDA dAtabase for Regulatory Grade micrObial Sequences (FDA-ARGOS): Supporting development and validation of Infectious Disease Dx tests.</title>
        <authorList>
            <person name="Kerrigan L."/>
            <person name="Tallon L."/>
            <person name="Sadzewicz L."/>
            <person name="Sengamalay N."/>
            <person name="Ott S."/>
            <person name="Godinez A."/>
            <person name="Nagaraj S."/>
            <person name="Vavikolanu K."/>
            <person name="Nadendla S."/>
            <person name="George J."/>
            <person name="Sichtig H."/>
        </authorList>
    </citation>
    <scope>NUCLEOTIDE SEQUENCE [LARGE SCALE GENOMIC DNA]</scope>
    <source>
        <strain evidence="6">FDAARGOS_311</strain>
    </source>
</reference>
<dbReference type="Proteomes" id="UP000197666">
    <property type="component" value="Unassembled WGS sequence"/>
</dbReference>
<dbReference type="InterPro" id="IPR000330">
    <property type="entry name" value="SNF2_N"/>
</dbReference>
<evidence type="ECO:0000313" key="5">
    <source>
        <dbReference type="EMBL" id="TPR11021.1"/>
    </source>
</evidence>
<dbReference type="InterPro" id="IPR046536">
    <property type="entry name" value="DUF6601"/>
</dbReference>
<dbReference type="PANTHER" id="PTHR34414:SF1">
    <property type="entry name" value="SUBTILISIN-LIKE SERINE PROTEASE"/>
    <property type="match status" value="1"/>
</dbReference>
<dbReference type="GO" id="GO:0005524">
    <property type="term" value="F:ATP binding"/>
    <property type="evidence" value="ECO:0007669"/>
    <property type="project" value="InterPro"/>
</dbReference>
<feature type="region of interest" description="Disordered" evidence="3">
    <location>
        <begin position="1"/>
        <end position="40"/>
    </location>
</feature>
<dbReference type="Gene3D" id="3.40.50.10810">
    <property type="entry name" value="Tandem AAA-ATPase domain"/>
    <property type="match status" value="2"/>
</dbReference>
<keyword evidence="5" id="KW-0346">Stress response</keyword>
<evidence type="ECO:0000256" key="2">
    <source>
        <dbReference type="ARBA" id="ARBA00022840"/>
    </source>
</evidence>
<dbReference type="InterPro" id="IPR038718">
    <property type="entry name" value="SNF2-like_sf"/>
</dbReference>
<proteinExistence type="predicted"/>
<dbReference type="SUPFAM" id="SSF52540">
    <property type="entry name" value="P-loop containing nucleoside triphosphate hydrolases"/>
    <property type="match status" value="1"/>
</dbReference>
<gene>
    <name evidence="5" type="ORF">CAN33_0046630</name>
</gene>
<feature type="domain" description="SNF2 N-terminal" evidence="4">
    <location>
        <begin position="607"/>
        <end position="765"/>
    </location>
</feature>
<dbReference type="VEuPathDB" id="FungiDB:ASPNIDRAFT2_1156859"/>
<evidence type="ECO:0000313" key="6">
    <source>
        <dbReference type="Proteomes" id="UP000197666"/>
    </source>
</evidence>
<dbReference type="InterPro" id="IPR027417">
    <property type="entry name" value="P-loop_NTPase"/>
</dbReference>
<protein>
    <submittedName>
        <fullName evidence="5">Heat shock protein</fullName>
    </submittedName>
</protein>
<dbReference type="Pfam" id="PF20246">
    <property type="entry name" value="DUF6601"/>
    <property type="match status" value="1"/>
</dbReference>
<dbReference type="Pfam" id="PF00176">
    <property type="entry name" value="SNF2-rel_dom"/>
    <property type="match status" value="2"/>
</dbReference>
<dbReference type="PANTHER" id="PTHR34414">
    <property type="entry name" value="HET DOMAIN-CONTAINING PROTEIN-RELATED"/>
    <property type="match status" value="1"/>
</dbReference>
<keyword evidence="1" id="KW-0547">Nucleotide-binding</keyword>
<evidence type="ECO:0000256" key="3">
    <source>
        <dbReference type="SAM" id="MobiDB-lite"/>
    </source>
</evidence>
<dbReference type="VEuPathDB" id="FungiDB:ATCC64974_12430"/>
<organism evidence="5 6">
    <name type="scientific">Aspergillus niger</name>
    <dbReference type="NCBI Taxonomy" id="5061"/>
    <lineage>
        <taxon>Eukaryota</taxon>
        <taxon>Fungi</taxon>
        <taxon>Dikarya</taxon>
        <taxon>Ascomycota</taxon>
        <taxon>Pezizomycotina</taxon>
        <taxon>Eurotiomycetes</taxon>
        <taxon>Eurotiomycetidae</taxon>
        <taxon>Eurotiales</taxon>
        <taxon>Aspergillaceae</taxon>
        <taxon>Aspergillus</taxon>
        <taxon>Aspergillus subgen. Circumdati</taxon>
    </lineage>
</organism>
<keyword evidence="2" id="KW-0067">ATP-binding</keyword>
<sequence>MANNTASLPTECSPQSERRESHGMTPPFSKPASFRSSHQYTHPAGVNFQHELIKPDEDLQRYLDFQLTTPKLNRIHHLLWLAGLPRAARPLHRQKLLKRTIILTESPDEHLVWSPGQILIKPVPEYLLDHEFWVRELCPHRELHAAACGLLLSYAWLITGLIDFQLAKDERILPSDVTWDAWTLLIRQFLEWMDNKNDEDRCSTSLPTEKDYVSQPQPAIINKRYEFGELRLSRLNSLYRLAPATFSIRNLVFGFLPSSTWYQEFFERNFSWILAVLLRNIQIQINHIQDSQFLCFDEILGDNEAFASLNLFIQDDRCDIVSKQGIYIATLNNKTHHALSSIRLPEPPTWLGAIPKFELQQRIKSVAESSPTAQWSSKVTCTMSVLVIGSPSIAQVLARELAQHHLFLQHSDPKPDLEYNNPQYLSLAGAPCLDRPILPPILGITKQNDTDGLDVLGKEDQGHDNCQYDDDDARAILDDFPQQALRTEIDVDNRIRTKLERHQREAVDFILSRESTHSRTKNTLWRLESWTWKEHAYKHIITGAKSPEPVDVRGGILADDMGVGKTLSMIASIVTSPPCDITTLEKPADLKLISAKSTLVVVPSVSHVIRNASTKQFKAIQQISASIRWCMTGTPIQNSLKDLASLVQFLRIPYLDSAVGFRKYMTKTSSRSARSVHYQPNYANLKCLLSAICLRRKMSTVFPALGGTFITYRPSFSEAERRVYDELVKAYDRRLKAATNMPTSKGRADKLILTAKLRLRMFCNTGLRSVFLGGRADFNSDARRLSSDEIVTLLQQSGQNTCSICNMEILTLDSDDDDEGKSTTSSLDS</sequence>
<feature type="domain" description="SNF2 N-terminal" evidence="4">
    <location>
        <begin position="502"/>
        <end position="604"/>
    </location>
</feature>
<dbReference type="VEuPathDB" id="FungiDB:ATCC64974_12440"/>
<dbReference type="AlphaFoldDB" id="A0A505IGC0"/>
<dbReference type="VEuPathDB" id="FungiDB:ASPNIDRAFT2_185770"/>
<evidence type="ECO:0000259" key="4">
    <source>
        <dbReference type="Pfam" id="PF00176"/>
    </source>
</evidence>